<dbReference type="InterPro" id="IPR010998">
    <property type="entry name" value="Integrase_recombinase_N"/>
</dbReference>
<dbReference type="AlphaFoldDB" id="A0A941E9E6"/>
<dbReference type="InterPro" id="IPR044068">
    <property type="entry name" value="CB"/>
</dbReference>
<feature type="region of interest" description="Disordered" evidence="3">
    <location>
        <begin position="209"/>
        <end position="237"/>
    </location>
</feature>
<feature type="domain" description="Core-binding (CB)" evidence="4">
    <location>
        <begin position="82"/>
        <end position="169"/>
    </location>
</feature>
<protein>
    <submittedName>
        <fullName evidence="5">Phage integrase SAM-like domain-containing protein</fullName>
    </submittedName>
</protein>
<name>A0A941E9E6_9ACTN</name>
<evidence type="ECO:0000259" key="4">
    <source>
        <dbReference type="PROSITE" id="PS51900"/>
    </source>
</evidence>
<dbReference type="PROSITE" id="PS51900">
    <property type="entry name" value="CB"/>
    <property type="match status" value="1"/>
</dbReference>
<feature type="compositionally biased region" description="Polar residues" evidence="3">
    <location>
        <begin position="222"/>
        <end position="237"/>
    </location>
</feature>
<evidence type="ECO:0000256" key="3">
    <source>
        <dbReference type="SAM" id="MobiDB-lite"/>
    </source>
</evidence>
<dbReference type="InterPro" id="IPR011010">
    <property type="entry name" value="DNA_brk_join_enz"/>
</dbReference>
<dbReference type="InterPro" id="IPR004107">
    <property type="entry name" value="Integrase_SAM-like_N"/>
</dbReference>
<evidence type="ECO:0000256" key="2">
    <source>
        <dbReference type="PROSITE-ProRule" id="PRU01248"/>
    </source>
</evidence>
<dbReference type="Pfam" id="PF14659">
    <property type="entry name" value="Phage_int_SAM_3"/>
    <property type="match status" value="1"/>
</dbReference>
<dbReference type="SUPFAM" id="SSF56349">
    <property type="entry name" value="DNA breaking-rejoining enzymes"/>
    <property type="match status" value="1"/>
</dbReference>
<dbReference type="RefSeq" id="WP_212517400.1">
    <property type="nucleotide sequence ID" value="NZ_JAGSOH010000014.1"/>
</dbReference>
<keyword evidence="6" id="KW-1185">Reference proteome</keyword>
<gene>
    <name evidence="5" type="ORF">KDK95_08065</name>
</gene>
<reference evidence="5" key="1">
    <citation type="submission" date="2021-04" db="EMBL/GenBank/DDBJ databases">
        <title>Genome based classification of Actinospica acidithermotolerans sp. nov., an actinobacterium isolated from an Indonesian hot spring.</title>
        <authorList>
            <person name="Kusuma A.B."/>
            <person name="Putra K.E."/>
            <person name="Nafisah S."/>
            <person name="Loh J."/>
            <person name="Nouioui I."/>
            <person name="Goodfellow M."/>
        </authorList>
    </citation>
    <scope>NUCLEOTIDE SEQUENCE</scope>
    <source>
        <strain evidence="5">MGRD01-02</strain>
    </source>
</reference>
<comment type="caution">
    <text evidence="5">The sequence shown here is derived from an EMBL/GenBank/DDBJ whole genome shotgun (WGS) entry which is preliminary data.</text>
</comment>
<evidence type="ECO:0000313" key="5">
    <source>
        <dbReference type="EMBL" id="MBR7826252.1"/>
    </source>
</evidence>
<dbReference type="GO" id="GO:0003677">
    <property type="term" value="F:DNA binding"/>
    <property type="evidence" value="ECO:0007669"/>
    <property type="project" value="UniProtKB-UniRule"/>
</dbReference>
<sequence length="237" mass="26599">MNASGSVYKRCGCRQEDSARKLGPRCPKLSKPGHGSWYIALDVPTARGGRERIRRGGYPTRAAAERTLIDLRGTERPGTGIVTVEMWLNRWLETTSRLRESTRCSYLQLCRNHLIPYLGRIPLRDLTGLQITGMLESVRRYSVASKRPVSDGTIERIYATLRAALNAAVRQGLIEHNPARLIQQARARRPHAVVWTETRINQYLLDGQRPAMQYGPPRRPPTSCTQSASTGSTPHTI</sequence>
<proteinExistence type="predicted"/>
<keyword evidence="1 2" id="KW-0238">DNA-binding</keyword>
<dbReference type="GO" id="GO:0015074">
    <property type="term" value="P:DNA integration"/>
    <property type="evidence" value="ECO:0007669"/>
    <property type="project" value="InterPro"/>
</dbReference>
<dbReference type="Proteomes" id="UP000676325">
    <property type="component" value="Unassembled WGS sequence"/>
</dbReference>
<dbReference type="EMBL" id="JAGSOH010000014">
    <property type="protein sequence ID" value="MBR7826252.1"/>
    <property type="molecule type" value="Genomic_DNA"/>
</dbReference>
<organism evidence="5 6">
    <name type="scientific">Actinospica acidithermotolerans</name>
    <dbReference type="NCBI Taxonomy" id="2828514"/>
    <lineage>
        <taxon>Bacteria</taxon>
        <taxon>Bacillati</taxon>
        <taxon>Actinomycetota</taxon>
        <taxon>Actinomycetes</taxon>
        <taxon>Catenulisporales</taxon>
        <taxon>Actinospicaceae</taxon>
        <taxon>Actinospica</taxon>
    </lineage>
</organism>
<evidence type="ECO:0000313" key="6">
    <source>
        <dbReference type="Proteomes" id="UP000676325"/>
    </source>
</evidence>
<dbReference type="Gene3D" id="1.10.150.130">
    <property type="match status" value="1"/>
</dbReference>
<accession>A0A941E9E6</accession>
<evidence type="ECO:0000256" key="1">
    <source>
        <dbReference type="ARBA" id="ARBA00023125"/>
    </source>
</evidence>